<keyword evidence="1" id="KW-0472">Membrane</keyword>
<feature type="transmembrane region" description="Helical" evidence="1">
    <location>
        <begin position="80"/>
        <end position="100"/>
    </location>
</feature>
<gene>
    <name evidence="2" type="ORF">BVH74_00430</name>
</gene>
<keyword evidence="3" id="KW-1185">Reference proteome</keyword>
<evidence type="ECO:0000256" key="1">
    <source>
        <dbReference type="SAM" id="Phobius"/>
    </source>
</evidence>
<reference evidence="2 3" key="1">
    <citation type="submission" date="2017-03" db="EMBL/GenBank/DDBJ databases">
        <title>Complete genome sequence of the novel DNRA strain Pseudomonas sp. S-6-2 isolated from Chinese polluted river sediment. Journal of Biotechnology.</title>
        <authorList>
            <person name="Li J."/>
            <person name="Xiang F."/>
            <person name="Wang L."/>
            <person name="Xi L."/>
            <person name="Liu J."/>
        </authorList>
    </citation>
    <scope>NUCLEOTIDE SEQUENCE [LARGE SCALE GENOMIC DNA]</scope>
    <source>
        <strain evidence="2 3">S-6-2</strain>
    </source>
</reference>
<dbReference type="KEGG" id="ppha:BVH74_00430"/>
<organism evidence="2 3">
    <name type="scientific">Halopseudomonas phragmitis</name>
    <dbReference type="NCBI Taxonomy" id="1931241"/>
    <lineage>
        <taxon>Bacteria</taxon>
        <taxon>Pseudomonadati</taxon>
        <taxon>Pseudomonadota</taxon>
        <taxon>Gammaproteobacteria</taxon>
        <taxon>Pseudomonadales</taxon>
        <taxon>Pseudomonadaceae</taxon>
        <taxon>Halopseudomonas</taxon>
    </lineage>
</organism>
<dbReference type="Proteomes" id="UP000243488">
    <property type="component" value="Chromosome"/>
</dbReference>
<dbReference type="RefSeq" id="WP_080048170.1">
    <property type="nucleotide sequence ID" value="NZ_CP020100.1"/>
</dbReference>
<dbReference type="EMBL" id="CP020100">
    <property type="protein sequence ID" value="AQZ93324.1"/>
    <property type="molecule type" value="Genomic_DNA"/>
</dbReference>
<protein>
    <submittedName>
        <fullName evidence="2">Uncharacterized protein</fullName>
    </submittedName>
</protein>
<dbReference type="Pfam" id="PF04246">
    <property type="entry name" value="RseC_MucC"/>
    <property type="match status" value="1"/>
</dbReference>
<evidence type="ECO:0000313" key="2">
    <source>
        <dbReference type="EMBL" id="AQZ93324.1"/>
    </source>
</evidence>
<dbReference type="PIRSF" id="PIRSF004923">
    <property type="entry name" value="RseC"/>
    <property type="match status" value="1"/>
</dbReference>
<dbReference type="InterPro" id="IPR026268">
    <property type="entry name" value="RseC"/>
</dbReference>
<proteinExistence type="predicted"/>
<evidence type="ECO:0000313" key="3">
    <source>
        <dbReference type="Proteomes" id="UP000243488"/>
    </source>
</evidence>
<dbReference type="InterPro" id="IPR007359">
    <property type="entry name" value="SigmaE_reg_RseC_MucC"/>
</dbReference>
<accession>A0A1V0B0M2</accession>
<sequence length="159" mass="16815">MIEEQGRVLSVEHGAVWVETVRRSTCGSCQARAGCGQALLQKLGSGARHGFVRALCDGSPRVGDQVLIGVPEDALVKSSLWVYAVPLAGLFILALLAQALGWQEPAIIAAAVTGLVLGLLLVRWHDRRSRHDPALQPRVLRVLGSQPSGVVQGLGEQGA</sequence>
<dbReference type="AlphaFoldDB" id="A0A1V0B0M2"/>
<feature type="transmembrane region" description="Helical" evidence="1">
    <location>
        <begin position="106"/>
        <end position="124"/>
    </location>
</feature>
<dbReference type="STRING" id="1931241.BVH74_00430"/>
<keyword evidence="1" id="KW-1133">Transmembrane helix</keyword>
<dbReference type="PANTHER" id="PTHR35867:SF1">
    <property type="entry name" value="PROTEIN RSEC"/>
    <property type="match status" value="1"/>
</dbReference>
<dbReference type="PANTHER" id="PTHR35867">
    <property type="entry name" value="PROTEIN RSEC"/>
    <property type="match status" value="1"/>
</dbReference>
<name>A0A1V0B0M2_9GAMM</name>
<keyword evidence="1" id="KW-0812">Transmembrane</keyword>